<dbReference type="EMBL" id="JANRHJ010000018">
    <property type="protein sequence ID" value="MCR8875054.1"/>
    <property type="molecule type" value="Genomic_DNA"/>
</dbReference>
<reference evidence="2 3" key="1">
    <citation type="submission" date="2022-08" db="EMBL/GenBank/DDBJ databases">
        <authorList>
            <person name="Zeman M."/>
            <person name="Kubasova T."/>
        </authorList>
    </citation>
    <scope>NUCLEOTIDE SEQUENCE [LARGE SCALE GENOMIC DNA]</scope>
    <source>
        <strain evidence="2 3">ET62</strain>
    </source>
</reference>
<dbReference type="InterPro" id="IPR036457">
    <property type="entry name" value="PPM-type-like_dom_sf"/>
</dbReference>
<protein>
    <submittedName>
        <fullName evidence="2">Protein phosphatase 2C domain-containing protein</fullName>
    </submittedName>
</protein>
<sequence>MNERQKNFAGKEIFDVVESFLKGKHAETDNEDAIFINPAFAAVIDGATSKSDFRKNGKTTGQWAVQCVMEALQGLSVEATCLEAVSAITARIRNFYTIHQLTELVEEHPEFRCTASAVIYSAFRREIWQIGDCRCLTHSFYSANEKAVDHIMAEARVVYNEAELAAGLSFEELVACDPGRTFILPFLKRQAWLQNRKVEDSRYAYAVFDGFPVPIELVKCFSVAEESEIVLASDGYPKLFFTLDETEAYLHRILEKDPMCMYLHPETKGVRPGNCSYDDRAYLRLCIG</sequence>
<gene>
    <name evidence="2" type="ORF">NW209_13705</name>
</gene>
<dbReference type="InterPro" id="IPR001932">
    <property type="entry name" value="PPM-type_phosphatase-like_dom"/>
</dbReference>
<evidence type="ECO:0000313" key="3">
    <source>
        <dbReference type="Proteomes" id="UP001204579"/>
    </source>
</evidence>
<feature type="domain" description="PPM-type phosphatase" evidence="1">
    <location>
        <begin position="39"/>
        <end position="250"/>
    </location>
</feature>
<organism evidence="2 3">
    <name type="scientific">Phocaeicola barnesiae</name>
    <dbReference type="NCBI Taxonomy" id="376804"/>
    <lineage>
        <taxon>Bacteria</taxon>
        <taxon>Pseudomonadati</taxon>
        <taxon>Bacteroidota</taxon>
        <taxon>Bacteroidia</taxon>
        <taxon>Bacteroidales</taxon>
        <taxon>Bacteroidaceae</taxon>
        <taxon>Phocaeicola</taxon>
    </lineage>
</organism>
<keyword evidence="3" id="KW-1185">Reference proteome</keyword>
<accession>A0AAW5NBC5</accession>
<proteinExistence type="predicted"/>
<dbReference type="AlphaFoldDB" id="A0AAW5NBC5"/>
<dbReference type="Gene3D" id="3.60.40.10">
    <property type="entry name" value="PPM-type phosphatase domain"/>
    <property type="match status" value="1"/>
</dbReference>
<dbReference type="SUPFAM" id="SSF81606">
    <property type="entry name" value="PP2C-like"/>
    <property type="match status" value="1"/>
</dbReference>
<dbReference type="Proteomes" id="UP001204579">
    <property type="component" value="Unassembled WGS sequence"/>
</dbReference>
<dbReference type="Pfam" id="PF13672">
    <property type="entry name" value="PP2C_2"/>
    <property type="match status" value="1"/>
</dbReference>
<name>A0AAW5NBC5_9BACT</name>
<comment type="caution">
    <text evidence="2">The sequence shown here is derived from an EMBL/GenBank/DDBJ whole genome shotgun (WGS) entry which is preliminary data.</text>
</comment>
<dbReference type="RefSeq" id="WP_022339665.1">
    <property type="nucleotide sequence ID" value="NZ_JADYTK010000030.1"/>
</dbReference>
<evidence type="ECO:0000259" key="1">
    <source>
        <dbReference type="Pfam" id="PF13672"/>
    </source>
</evidence>
<evidence type="ECO:0000313" key="2">
    <source>
        <dbReference type="EMBL" id="MCR8875054.1"/>
    </source>
</evidence>